<dbReference type="Proteomes" id="UP000292307">
    <property type="component" value="Chromosome"/>
</dbReference>
<protein>
    <submittedName>
        <fullName evidence="4">Calcium-binding protein</fullName>
    </submittedName>
</protein>
<evidence type="ECO:0000313" key="3">
    <source>
        <dbReference type="EMBL" id="GGY23488.1"/>
    </source>
</evidence>
<dbReference type="SUPFAM" id="SSF51120">
    <property type="entry name" value="beta-Roll"/>
    <property type="match status" value="6"/>
</dbReference>
<dbReference type="AlphaFoldDB" id="A0A411X4J5"/>
<reference evidence="3" key="1">
    <citation type="journal article" date="2014" name="Int. J. Syst. Evol. Microbiol.">
        <title>Complete genome sequence of Corynebacterium casei LMG S-19264T (=DSM 44701T), isolated from a smear-ripened cheese.</title>
        <authorList>
            <consortium name="US DOE Joint Genome Institute (JGI-PGF)"/>
            <person name="Walter F."/>
            <person name="Albersmeier A."/>
            <person name="Kalinowski J."/>
            <person name="Ruckert C."/>
        </authorList>
    </citation>
    <scope>NUCLEOTIDE SEQUENCE</scope>
    <source>
        <strain evidence="3">KCTC 12343</strain>
    </source>
</reference>
<dbReference type="PANTHER" id="PTHR38340">
    <property type="entry name" value="S-LAYER PROTEIN"/>
    <property type="match status" value="1"/>
</dbReference>
<name>A0A411X4J5_9BURK</name>
<dbReference type="Gene3D" id="2.150.10.10">
    <property type="entry name" value="Serralysin-like metalloprotease, C-terminal"/>
    <property type="match status" value="4"/>
</dbReference>
<evidence type="ECO:0000313" key="5">
    <source>
        <dbReference type="Proteomes" id="UP000292307"/>
    </source>
</evidence>
<evidence type="ECO:0000256" key="2">
    <source>
        <dbReference type="ARBA" id="ARBA00022525"/>
    </source>
</evidence>
<evidence type="ECO:0000313" key="4">
    <source>
        <dbReference type="EMBL" id="QBI03946.1"/>
    </source>
</evidence>
<proteinExistence type="predicted"/>
<dbReference type="InterPro" id="IPR001343">
    <property type="entry name" value="Hemolysn_Ca-bd"/>
</dbReference>
<keyword evidence="2" id="KW-0964">Secreted</keyword>
<comment type="subcellular location">
    <subcellularLocation>
        <location evidence="1">Secreted</location>
    </subcellularLocation>
</comment>
<dbReference type="EMBL" id="CP036401">
    <property type="protein sequence ID" value="QBI03946.1"/>
    <property type="molecule type" value="Genomic_DNA"/>
</dbReference>
<organism evidence="3 6">
    <name type="scientific">Pseudoduganella albidiflava</name>
    <dbReference type="NCBI Taxonomy" id="321983"/>
    <lineage>
        <taxon>Bacteria</taxon>
        <taxon>Pseudomonadati</taxon>
        <taxon>Pseudomonadota</taxon>
        <taxon>Betaproteobacteria</taxon>
        <taxon>Burkholderiales</taxon>
        <taxon>Oxalobacteraceae</taxon>
        <taxon>Telluria group</taxon>
        <taxon>Pseudoduganella</taxon>
    </lineage>
</organism>
<dbReference type="EMBL" id="BMWV01000001">
    <property type="protein sequence ID" value="GGY23488.1"/>
    <property type="molecule type" value="Genomic_DNA"/>
</dbReference>
<dbReference type="GO" id="GO:0005509">
    <property type="term" value="F:calcium ion binding"/>
    <property type="evidence" value="ECO:0007669"/>
    <property type="project" value="InterPro"/>
</dbReference>
<gene>
    <name evidence="4" type="ORF">EYF70_26375</name>
    <name evidence="3" type="ORF">GCM10007387_01090</name>
</gene>
<dbReference type="InterPro" id="IPR011049">
    <property type="entry name" value="Serralysin-like_metalloprot_C"/>
</dbReference>
<sequence length="808" mass="79791">MAILNDIASGTGGLARITGTVRDDVLAGTNGNDTLDGLEGDDTMRGGLGDDEYHADAAGDAIEEIAGGGIDRVHATSGRYKLPANVEALRYEGGGSFTGIGNALDNSLASGSGDDRLEGGGGDDHLAAGAGDDTMMGGAGNDAIVAGSGNDVFDGGTGIDTVHAMAARESYTIRRAGSDGLVFTWRNDGGGGGSQTLLVQNVEYFGMAGKVHSLAELLAGLPPDGSDSIAGTAGSDWIDGFDGIDTLAGGAGNDTYLVRNAGTAVVELAGGGIDTALVAYAGKAWQLAGFVEHGVAVEGKLAVSIDGNALANALTGNAGANVLAGGAGNDTLDGGKGSDVLAGGSGDDIYYVDAAGDMVTEQAGDGTDTVVTTLAKITLAVNVENAACAGTSSFTATGNALDNVITGGAADNRADGGAGTDTFVVSGAFADYTSERPNAADVVLENGTQTITLKNFEQVRFSDGVKTMAEIFFNVASSANDTLVGTNGNDTMDGLAGADQARGLKGNDTYHVDHAGDTVVELAGEGHDIVNVAIKAKVTWTLGAHVEDATITSASAVNIAGNAANNRLTGNGAANVLAGGDGNDILVGGKGSDTLDGGTGDDFYIVDTARDQVVEGTNGGYDIVETTASKHVLSANVEQLRFTGTGASTGVGNELDNVIIGGAGNDKLTGGAGRDTFVIGIGHDAIADFASGGDRLSIDCVVGNGDTVVDGAARVAGPGGFSAEAELVIFTHNATSLTAAGAAKAIGSAGGAYAAGDTALFTLHSGSTTAVYLFTSSGADALVSAVELEQLATLTGVSTASAGDFLFA</sequence>
<dbReference type="OrthoDB" id="8731939at2"/>
<dbReference type="RefSeq" id="WP_131148036.1">
    <property type="nucleotide sequence ID" value="NZ_BMWV01000001.1"/>
</dbReference>
<reference evidence="3" key="3">
    <citation type="submission" date="2022-12" db="EMBL/GenBank/DDBJ databases">
        <authorList>
            <person name="Sun Q."/>
            <person name="Kim S."/>
        </authorList>
    </citation>
    <scope>NUCLEOTIDE SEQUENCE</scope>
    <source>
        <strain evidence="3">KCTC 12343</strain>
    </source>
</reference>
<evidence type="ECO:0000256" key="1">
    <source>
        <dbReference type="ARBA" id="ARBA00004613"/>
    </source>
</evidence>
<evidence type="ECO:0000313" key="6">
    <source>
        <dbReference type="Proteomes" id="UP000628442"/>
    </source>
</evidence>
<dbReference type="InterPro" id="IPR018511">
    <property type="entry name" value="Hemolysin-typ_Ca-bd_CS"/>
</dbReference>
<dbReference type="GO" id="GO:0005576">
    <property type="term" value="C:extracellular region"/>
    <property type="evidence" value="ECO:0007669"/>
    <property type="project" value="UniProtKB-SubCell"/>
</dbReference>
<dbReference type="Pfam" id="PF00353">
    <property type="entry name" value="HemolysinCabind"/>
    <property type="match status" value="8"/>
</dbReference>
<accession>A0A411X4J5</accession>
<dbReference type="PRINTS" id="PR00313">
    <property type="entry name" value="CABNDNGRPT"/>
</dbReference>
<dbReference type="Proteomes" id="UP000628442">
    <property type="component" value="Unassembled WGS sequence"/>
</dbReference>
<dbReference type="PANTHER" id="PTHR38340:SF1">
    <property type="entry name" value="S-LAYER PROTEIN"/>
    <property type="match status" value="1"/>
</dbReference>
<keyword evidence="5" id="KW-1185">Reference proteome</keyword>
<reference evidence="4 5" key="2">
    <citation type="submission" date="2019-02" db="EMBL/GenBank/DDBJ databases">
        <title>Draft Genome Sequences of Six Type Strains of the Genus Massilia.</title>
        <authorList>
            <person name="Miess H."/>
            <person name="Frediansyhah A."/>
            <person name="Gross H."/>
        </authorList>
    </citation>
    <scope>NUCLEOTIDE SEQUENCE [LARGE SCALE GENOMIC DNA]</scope>
    <source>
        <strain evidence="4 5">DSM 17472</strain>
    </source>
</reference>
<dbReference type="InterPro" id="IPR050557">
    <property type="entry name" value="RTX_toxin/Mannuronan_C5-epim"/>
</dbReference>
<dbReference type="PROSITE" id="PS00330">
    <property type="entry name" value="HEMOLYSIN_CALCIUM"/>
    <property type="match status" value="3"/>
</dbReference>